<keyword evidence="1" id="KW-0732">Signal</keyword>
<feature type="chain" id="PRO_5012194368" evidence="1">
    <location>
        <begin position="24"/>
        <end position="57"/>
    </location>
</feature>
<name>A0A212LNH7_9HYPH</name>
<dbReference type="RefSeq" id="WP_165790943.1">
    <property type="nucleotide sequence ID" value="NZ_LT608334.1"/>
</dbReference>
<proteinExistence type="predicted"/>
<dbReference type="AlphaFoldDB" id="A0A212LNH7"/>
<accession>A0A212LNH7</accession>
<reference evidence="2" key="1">
    <citation type="submission" date="2016-08" db="EMBL/GenBank/DDBJ databases">
        <authorList>
            <person name="Seilhamer J.J."/>
        </authorList>
    </citation>
    <scope>NUCLEOTIDE SEQUENCE</scope>
    <source>
        <strain evidence="2">86</strain>
    </source>
</reference>
<evidence type="ECO:0000313" key="2">
    <source>
        <dbReference type="EMBL" id="SCM79084.1"/>
    </source>
</evidence>
<protein>
    <submittedName>
        <fullName evidence="2">Uncharacterized protein</fullName>
    </submittedName>
</protein>
<evidence type="ECO:0000256" key="1">
    <source>
        <dbReference type="SAM" id="SignalP"/>
    </source>
</evidence>
<feature type="signal peptide" evidence="1">
    <location>
        <begin position="1"/>
        <end position="23"/>
    </location>
</feature>
<gene>
    <name evidence="2" type="ORF">KL86PLE_90226</name>
</gene>
<sequence length="57" mass="5953">MARKTKLLSWIAAALVALTTVVAARTLPDRLWPGDFTVTVEISATAGAGVATSWQAP</sequence>
<organism evidence="2">
    <name type="scientific">uncultured Pleomorphomonas sp</name>
    <dbReference type="NCBI Taxonomy" id="442121"/>
    <lineage>
        <taxon>Bacteria</taxon>
        <taxon>Pseudomonadati</taxon>
        <taxon>Pseudomonadota</taxon>
        <taxon>Alphaproteobacteria</taxon>
        <taxon>Hyphomicrobiales</taxon>
        <taxon>Pleomorphomonadaceae</taxon>
        <taxon>Pleomorphomonas</taxon>
        <taxon>environmental samples</taxon>
    </lineage>
</organism>
<dbReference type="EMBL" id="FMJD01000013">
    <property type="protein sequence ID" value="SCM79084.1"/>
    <property type="molecule type" value="Genomic_DNA"/>
</dbReference>